<dbReference type="Pfam" id="PF05134">
    <property type="entry name" value="T2SSL"/>
    <property type="match status" value="1"/>
</dbReference>
<dbReference type="Gene3D" id="3.30.420.380">
    <property type="match status" value="1"/>
</dbReference>
<evidence type="ECO:0000313" key="2">
    <source>
        <dbReference type="EMBL" id="AMT96671.1"/>
    </source>
</evidence>
<dbReference type="Proteomes" id="UP000076104">
    <property type="component" value="Chromosome"/>
</dbReference>
<feature type="domain" description="GspL cytoplasmic actin-ATPase-like" evidence="1">
    <location>
        <begin position="9"/>
        <end position="208"/>
    </location>
</feature>
<organism evidence="2 3">
    <name type="scientific">Psychrobacter alimentarius</name>
    <dbReference type="NCBI Taxonomy" id="261164"/>
    <lineage>
        <taxon>Bacteria</taxon>
        <taxon>Pseudomonadati</taxon>
        <taxon>Pseudomonadota</taxon>
        <taxon>Gammaproteobacteria</taxon>
        <taxon>Moraxellales</taxon>
        <taxon>Moraxellaceae</taxon>
        <taxon>Psychrobacter</taxon>
    </lineage>
</organism>
<proteinExistence type="predicted"/>
<reference evidence="2 3" key="1">
    <citation type="submission" date="2016-03" db="EMBL/GenBank/DDBJ databases">
        <title>Genome sequencing of Psychrobacter alimentarius PAMC 27889.</title>
        <authorList>
            <person name="Lee J."/>
            <person name="Kim O.-S."/>
        </authorList>
    </citation>
    <scope>NUCLEOTIDE SEQUENCE [LARGE SCALE GENOMIC DNA]</scope>
    <source>
        <strain evidence="2 3">PAMC 27889</strain>
    </source>
</reference>
<dbReference type="EMBL" id="CP014945">
    <property type="protein sequence ID" value="AMT96671.1"/>
    <property type="molecule type" value="Genomic_DNA"/>
</dbReference>
<protein>
    <submittedName>
        <fullName evidence="2">Type II secretion system protein L</fullName>
    </submittedName>
</protein>
<dbReference type="GeneID" id="33059147"/>
<name>A0ABM5ZX09_9GAMM</name>
<dbReference type="InterPro" id="IPR007812">
    <property type="entry name" value="T2SS_protein-GspL"/>
</dbReference>
<evidence type="ECO:0000259" key="1">
    <source>
        <dbReference type="Pfam" id="PF05134"/>
    </source>
</evidence>
<gene>
    <name evidence="2" type="ORF">A3K91_1060</name>
</gene>
<dbReference type="InterPro" id="IPR043129">
    <property type="entry name" value="ATPase_NBD"/>
</dbReference>
<accession>A0ABM5ZX09</accession>
<sequence length="443" mass="49105">MLHVWLRAQHSPLAVWHEDAQQWQTVDGWQQLQALYGSHKNNAHKTLCLYFPSSHLLQVDTEFTAAQLKQLGISGKQYLFEEMSLTPVEQLAIRQISHADRHQLYALSQNDIESWQQSTKLAGMTITALLPDFLLLPTPEEGAGQQVTLYQDTQTMLLRQSLRQGMAVSYLPLIFERFPHLSEVNVLSPIASFEDTSTLFNSNPLTDTFGDSIASHDIGLQKSSTPTSSMPTDFMAQTLATITEHQLLLTTLTTTPKPIENPDRHALNFFIKSTDSQLSPYLRVAMMVALSALVLQMATDGVQWYQYNNAAIATKSEIAKQYQSWFADEPLSTRTKLQVQLQPKLRSDSQAPDSHMAALARISPLIKQSSLHAQALVMQPSSLSFTLIAPDRTSLDTFTSTLTAQGLSAKLAQVSGNEQGQFSGQITVSVIENNDTQANTAAS</sequence>
<dbReference type="SUPFAM" id="SSF53067">
    <property type="entry name" value="Actin-like ATPase domain"/>
    <property type="match status" value="1"/>
</dbReference>
<dbReference type="RefSeq" id="WP_062844335.1">
    <property type="nucleotide sequence ID" value="NZ_CP014945.1"/>
</dbReference>
<dbReference type="NCBIfam" id="TIGR01709">
    <property type="entry name" value="typeII_sec_gspL"/>
    <property type="match status" value="1"/>
</dbReference>
<keyword evidence="3" id="KW-1185">Reference proteome</keyword>
<evidence type="ECO:0000313" key="3">
    <source>
        <dbReference type="Proteomes" id="UP000076104"/>
    </source>
</evidence>
<dbReference type="InterPro" id="IPR024230">
    <property type="entry name" value="GspL_cyto_dom"/>
</dbReference>